<dbReference type="EMBL" id="BAAAZI010000004">
    <property type="protein sequence ID" value="GAA4134327.1"/>
    <property type="molecule type" value="Genomic_DNA"/>
</dbReference>
<name>A0ABP7YDM3_9SPHI</name>
<organism evidence="1 2">
    <name type="scientific">Sphingobacterium kyonggiense</name>
    <dbReference type="NCBI Taxonomy" id="714075"/>
    <lineage>
        <taxon>Bacteria</taxon>
        <taxon>Pseudomonadati</taxon>
        <taxon>Bacteroidota</taxon>
        <taxon>Sphingobacteriia</taxon>
        <taxon>Sphingobacteriales</taxon>
        <taxon>Sphingobacteriaceae</taxon>
        <taxon>Sphingobacterium</taxon>
    </lineage>
</organism>
<keyword evidence="2" id="KW-1185">Reference proteome</keyword>
<gene>
    <name evidence="1" type="ORF">GCM10022216_07210</name>
</gene>
<protein>
    <recommendedName>
        <fullName evidence="3">KTSC domain-containing protein</fullName>
    </recommendedName>
</protein>
<evidence type="ECO:0008006" key="3">
    <source>
        <dbReference type="Google" id="ProtNLM"/>
    </source>
</evidence>
<accession>A0ABP7YDM3</accession>
<comment type="caution">
    <text evidence="1">The sequence shown here is derived from an EMBL/GenBank/DDBJ whole genome shotgun (WGS) entry which is preliminary data.</text>
</comment>
<evidence type="ECO:0000313" key="2">
    <source>
        <dbReference type="Proteomes" id="UP001500101"/>
    </source>
</evidence>
<reference evidence="2" key="1">
    <citation type="journal article" date="2019" name="Int. J. Syst. Evol. Microbiol.">
        <title>The Global Catalogue of Microorganisms (GCM) 10K type strain sequencing project: providing services to taxonomists for standard genome sequencing and annotation.</title>
        <authorList>
            <consortium name="The Broad Institute Genomics Platform"/>
            <consortium name="The Broad Institute Genome Sequencing Center for Infectious Disease"/>
            <person name="Wu L."/>
            <person name="Ma J."/>
        </authorList>
    </citation>
    <scope>NUCLEOTIDE SEQUENCE [LARGE SCALE GENOMIC DNA]</scope>
    <source>
        <strain evidence="2">JCM 16704</strain>
    </source>
</reference>
<evidence type="ECO:0000313" key="1">
    <source>
        <dbReference type="EMBL" id="GAA4134327.1"/>
    </source>
</evidence>
<dbReference type="Proteomes" id="UP001500101">
    <property type="component" value="Unassembled WGS sequence"/>
</dbReference>
<sequence>MINFTVDDFFRFRQIVKNIQGEQETIAFPDGSQRILLHSPYDGINFSFHPNELNQLIHSLDEAYYMHQIYGYLD</sequence>
<proteinExistence type="predicted"/>